<gene>
    <name evidence="3" type="primary">CSON003456</name>
</gene>
<dbReference type="InterPro" id="IPR001258">
    <property type="entry name" value="NHL_repeat"/>
</dbReference>
<dbReference type="InterPro" id="IPR011042">
    <property type="entry name" value="6-blade_b-propeller_TolB-like"/>
</dbReference>
<keyword evidence="1" id="KW-0677">Repeat</keyword>
<evidence type="ECO:0000256" key="1">
    <source>
        <dbReference type="ARBA" id="ARBA00022737"/>
    </source>
</evidence>
<dbReference type="CDD" id="cd14951">
    <property type="entry name" value="NHL-2_like"/>
    <property type="match status" value="1"/>
</dbReference>
<name>A0A336MR18_CULSO</name>
<dbReference type="Pfam" id="PF01436">
    <property type="entry name" value="NHL"/>
    <property type="match status" value="3"/>
</dbReference>
<dbReference type="OMA" id="IAMAGVH"/>
<dbReference type="InterPro" id="IPR013766">
    <property type="entry name" value="Thioredoxin_domain"/>
</dbReference>
<evidence type="ECO:0000259" key="2">
    <source>
        <dbReference type="PROSITE" id="PS51352"/>
    </source>
</evidence>
<dbReference type="CDD" id="cd03012">
    <property type="entry name" value="TlpA_like_DipZ_like"/>
    <property type="match status" value="1"/>
</dbReference>
<dbReference type="SUPFAM" id="SSF52833">
    <property type="entry name" value="Thioredoxin-like"/>
    <property type="match status" value="1"/>
</dbReference>
<dbReference type="VEuPathDB" id="VectorBase:CSON003456"/>
<proteinExistence type="predicted"/>
<dbReference type="PANTHER" id="PTHR46388">
    <property type="entry name" value="NHL REPEAT-CONTAINING PROTEIN 2"/>
    <property type="match status" value="1"/>
</dbReference>
<sequence>MSDQSMLDTLAFYCSSLSGDLWTAENPKDKETILQSYLEKVDKEFSTIVDFKPDLEWFNVSAPLPLKSLQGKIVVLDFFTYCCINCLHILPDLKRLEHLYPVDKGVVIIGVHSAKFDNEKIDSNILSALQRYEITHPVVNDANSVLWDDLAVQCWPTILILGPKGNPIFVVMGEGHFDILNLYIKSALDFYGSRGVISKKPLPLNPTRSLIAASNLHFPGKIVCSKYDPSDSTPELYAISDSGNHRVLVMNAKGEVIFKIGGADKEAGFEDGDFQTAKFNAPQGLAFLNADVIFVADTENHAIRRIDLKLGIVETIAGNGKQGNDKIGGKIGTEQEISSPWDLVVYQTKDMDMSFHLDEKAVPEKYVIIIAMAGTHQIWALFLEDTIWWKYKKYLAGTCMCIAGNGAEENRNNSYPQNAAFAQPSGIALNRELKEIYIADSESSCVRKVSLTDGKVSLIVGGDRNPLNLFAFGDADGKLHLAKLQHCLGVAYSAQRKCAFVADSYNHKIKRIDLETNSVSTWIITDKANKPHQFNEPAGLCLSPNGDIMYVADTNNHNIEMVTLKTMKTTTLNLKFNIPSKEFDYGKILKFDKLKVSQNGGKLRLAIALNLEQGVKMTDGAPQKFICKIPGDEWTISPAHGDYKPKKNVDLDITVPKKATACFQFCNFLVNFKLNLCSGDICFFKNFTLDFPVTYTNDGLDCIIQEVSVKVGQDVKI</sequence>
<protein>
    <submittedName>
        <fullName evidence="3">CSON003456 protein</fullName>
    </submittedName>
</protein>
<feature type="domain" description="Thioredoxin" evidence="2">
    <location>
        <begin position="34"/>
        <end position="189"/>
    </location>
</feature>
<accession>A0A336MR18</accession>
<dbReference type="EMBL" id="UFQT01001628">
    <property type="protein sequence ID" value="SSX31233.1"/>
    <property type="molecule type" value="Genomic_DNA"/>
</dbReference>
<dbReference type="Gene3D" id="3.40.30.10">
    <property type="entry name" value="Glutaredoxin"/>
    <property type="match status" value="1"/>
</dbReference>
<dbReference type="SUPFAM" id="SSF101898">
    <property type="entry name" value="NHL repeat"/>
    <property type="match status" value="1"/>
</dbReference>
<organism evidence="3">
    <name type="scientific">Culicoides sonorensis</name>
    <name type="common">Biting midge</name>
    <dbReference type="NCBI Taxonomy" id="179676"/>
    <lineage>
        <taxon>Eukaryota</taxon>
        <taxon>Metazoa</taxon>
        <taxon>Ecdysozoa</taxon>
        <taxon>Arthropoda</taxon>
        <taxon>Hexapoda</taxon>
        <taxon>Insecta</taxon>
        <taxon>Pterygota</taxon>
        <taxon>Neoptera</taxon>
        <taxon>Endopterygota</taxon>
        <taxon>Diptera</taxon>
        <taxon>Nematocera</taxon>
        <taxon>Chironomoidea</taxon>
        <taxon>Ceratopogonidae</taxon>
        <taxon>Ceratopogoninae</taxon>
        <taxon>Culicoides</taxon>
        <taxon>Monoculicoides</taxon>
    </lineage>
</organism>
<dbReference type="InterPro" id="IPR045302">
    <property type="entry name" value="NHL2_NHL_rpt_dom"/>
</dbReference>
<dbReference type="Pfam" id="PF13905">
    <property type="entry name" value="Thioredoxin_8"/>
    <property type="match status" value="1"/>
</dbReference>
<reference evidence="3" key="1">
    <citation type="submission" date="2018-07" db="EMBL/GenBank/DDBJ databases">
        <authorList>
            <person name="Quirk P.G."/>
            <person name="Krulwich T.A."/>
        </authorList>
    </citation>
    <scope>NUCLEOTIDE SEQUENCE</scope>
</reference>
<dbReference type="Gene3D" id="2.120.10.30">
    <property type="entry name" value="TolB, C-terminal domain"/>
    <property type="match status" value="3"/>
</dbReference>
<evidence type="ECO:0000313" key="3">
    <source>
        <dbReference type="EMBL" id="SSX31233.1"/>
    </source>
</evidence>
<dbReference type="PANTHER" id="PTHR46388:SF2">
    <property type="entry name" value="NHL REPEAT-CONTAINING PROTEIN 2"/>
    <property type="match status" value="1"/>
</dbReference>
<dbReference type="InterPro" id="IPR036249">
    <property type="entry name" value="Thioredoxin-like_sf"/>
</dbReference>
<dbReference type="InterPro" id="IPR012336">
    <property type="entry name" value="Thioredoxin-like_fold"/>
</dbReference>
<dbReference type="AlphaFoldDB" id="A0A336MR18"/>
<dbReference type="PROSITE" id="PS51352">
    <property type="entry name" value="THIOREDOXIN_2"/>
    <property type="match status" value="1"/>
</dbReference>